<dbReference type="FunFam" id="3.40.50.1360:FF:000001">
    <property type="entry name" value="Ribose-5-phosphate isomerase A"/>
    <property type="match status" value="1"/>
</dbReference>
<dbReference type="EC" id="5.3.1.6" evidence="3"/>
<comment type="pathway">
    <text evidence="3">Carbohydrate degradation; pentose phosphate pathway; D-ribose 5-phosphate from D-ribulose 5-phosphate (non-oxidative stage): step 1/1.</text>
</comment>
<organism evidence="4">
    <name type="scientific">Caldilineaceae bacterium SB0675_bin_29</name>
    <dbReference type="NCBI Taxonomy" id="2605266"/>
    <lineage>
        <taxon>Bacteria</taxon>
        <taxon>Bacillati</taxon>
        <taxon>Chloroflexota</taxon>
        <taxon>Caldilineae</taxon>
        <taxon>Caldilineales</taxon>
        <taxon>Caldilineaceae</taxon>
    </lineage>
</organism>
<name>A0A6B1G138_9CHLR</name>
<dbReference type="AlphaFoldDB" id="A0A6B1G138"/>
<dbReference type="CDD" id="cd01398">
    <property type="entry name" value="RPI_A"/>
    <property type="match status" value="1"/>
</dbReference>
<dbReference type="UniPathway" id="UPA00115">
    <property type="reaction ID" value="UER00412"/>
</dbReference>
<dbReference type="NCBIfam" id="TIGR00021">
    <property type="entry name" value="rpiA"/>
    <property type="match status" value="1"/>
</dbReference>
<gene>
    <name evidence="3 4" type="primary">rpiA</name>
    <name evidence="4" type="ORF">F4148_04130</name>
</gene>
<dbReference type="InterPro" id="IPR020672">
    <property type="entry name" value="Ribose5P_isomerase_typA_subgr"/>
</dbReference>
<feature type="binding site" evidence="3">
    <location>
        <begin position="88"/>
        <end position="91"/>
    </location>
    <ligand>
        <name>substrate</name>
    </ligand>
</feature>
<feature type="binding site" evidence="3">
    <location>
        <position position="128"/>
    </location>
    <ligand>
        <name>substrate</name>
    </ligand>
</feature>
<comment type="catalytic activity">
    <reaction evidence="1 3">
        <text>aldehydo-D-ribose 5-phosphate = D-ribulose 5-phosphate</text>
        <dbReference type="Rhea" id="RHEA:14657"/>
        <dbReference type="ChEBI" id="CHEBI:58121"/>
        <dbReference type="ChEBI" id="CHEBI:58273"/>
        <dbReference type="EC" id="5.3.1.6"/>
    </reaction>
</comment>
<dbReference type="InterPro" id="IPR050262">
    <property type="entry name" value="Ribose-5P_isomerase"/>
</dbReference>
<comment type="caution">
    <text evidence="4">The sequence shown here is derived from an EMBL/GenBank/DDBJ whole genome shotgun (WGS) entry which is preliminary data.</text>
</comment>
<dbReference type="GO" id="GO:0009052">
    <property type="term" value="P:pentose-phosphate shunt, non-oxidative branch"/>
    <property type="evidence" value="ECO:0007669"/>
    <property type="project" value="UniProtKB-UniRule"/>
</dbReference>
<dbReference type="InterPro" id="IPR037171">
    <property type="entry name" value="NagB/RpiA_transferase-like"/>
</dbReference>
<dbReference type="Pfam" id="PF06026">
    <property type="entry name" value="Rib_5-P_isom_A"/>
    <property type="match status" value="1"/>
</dbReference>
<proteinExistence type="inferred from homology"/>
<dbReference type="PANTHER" id="PTHR43748:SF3">
    <property type="entry name" value="RIBOSE-5-PHOSPHATE ISOMERASE 3, CHLOROPLASTIC-RELATED"/>
    <property type="match status" value="1"/>
</dbReference>
<sequence>MQIHEIDSLKRQAAEAAVAHVESGMIVGLGAGSTALKALECIAERLAMGTLTGILGVPCSDQVAADARRLAVPLTTLECHPRIDLTVDGADEVDPQLRVIKGGGGALLREKIVAQASKREIIIVDERKLSARLGEKWALPVEALSFGLRAHVEYIERLGAAVEVRTRADGSPFRTDSGNLILDCQFGPMEDPERIAGALERRAGVVEHGLFLDLVTDLIVASPAGTQHRSR</sequence>
<dbReference type="InterPro" id="IPR004788">
    <property type="entry name" value="Ribose5P_isomerase_type_A"/>
</dbReference>
<feature type="binding site" evidence="3">
    <location>
        <begin position="101"/>
        <end position="104"/>
    </location>
    <ligand>
        <name>substrate</name>
    </ligand>
</feature>
<dbReference type="SUPFAM" id="SSF75445">
    <property type="entry name" value="D-ribose-5-phosphate isomerase (RpiA), lid domain"/>
    <property type="match status" value="1"/>
</dbReference>
<accession>A0A6B1G138</accession>
<comment type="subunit">
    <text evidence="3">Homodimer.</text>
</comment>
<dbReference type="Gene3D" id="3.40.50.1360">
    <property type="match status" value="1"/>
</dbReference>
<protein>
    <recommendedName>
        <fullName evidence="3">Ribose-5-phosphate isomerase A</fullName>
        <ecNumber evidence="3">5.3.1.6</ecNumber>
    </recommendedName>
    <alternativeName>
        <fullName evidence="3">Phosphoriboisomerase A</fullName>
        <shortName evidence="3">PRI</shortName>
    </alternativeName>
</protein>
<dbReference type="PANTHER" id="PTHR43748">
    <property type="entry name" value="RIBOSE-5-PHOSPHATE ISOMERASE 3, CHLOROPLASTIC-RELATED"/>
    <property type="match status" value="1"/>
</dbReference>
<feature type="binding site" evidence="3">
    <location>
        <begin position="31"/>
        <end position="34"/>
    </location>
    <ligand>
        <name>substrate</name>
    </ligand>
</feature>
<dbReference type="Gene3D" id="3.30.70.260">
    <property type="match status" value="1"/>
</dbReference>
<comment type="function">
    <text evidence="3">Catalyzes the reversible conversion of ribose-5-phosphate to ribulose 5-phosphate.</text>
</comment>
<evidence type="ECO:0000256" key="1">
    <source>
        <dbReference type="ARBA" id="ARBA00001713"/>
    </source>
</evidence>
<dbReference type="EMBL" id="VYDA01000157">
    <property type="protein sequence ID" value="MYH60965.1"/>
    <property type="molecule type" value="Genomic_DNA"/>
</dbReference>
<dbReference type="SUPFAM" id="SSF100950">
    <property type="entry name" value="NagB/RpiA/CoA transferase-like"/>
    <property type="match status" value="1"/>
</dbReference>
<evidence type="ECO:0000313" key="4">
    <source>
        <dbReference type="EMBL" id="MYH60965.1"/>
    </source>
</evidence>
<dbReference type="GO" id="GO:0004751">
    <property type="term" value="F:ribose-5-phosphate isomerase activity"/>
    <property type="evidence" value="ECO:0007669"/>
    <property type="project" value="UniProtKB-UniRule"/>
</dbReference>
<dbReference type="NCBIfam" id="NF001924">
    <property type="entry name" value="PRK00702.1"/>
    <property type="match status" value="1"/>
</dbReference>
<evidence type="ECO:0000256" key="3">
    <source>
        <dbReference type="HAMAP-Rule" id="MF_00170"/>
    </source>
</evidence>
<dbReference type="HAMAP" id="MF_00170">
    <property type="entry name" value="Rib_5P_isom_A"/>
    <property type="match status" value="1"/>
</dbReference>
<keyword evidence="2 3" id="KW-0413">Isomerase</keyword>
<reference evidence="4" key="1">
    <citation type="submission" date="2019-09" db="EMBL/GenBank/DDBJ databases">
        <title>Characterisation of the sponge microbiome using genome-centric metagenomics.</title>
        <authorList>
            <person name="Engelberts J.P."/>
            <person name="Robbins S.J."/>
            <person name="De Goeij J.M."/>
            <person name="Aranda M."/>
            <person name="Bell S.C."/>
            <person name="Webster N.S."/>
        </authorList>
    </citation>
    <scope>NUCLEOTIDE SEQUENCE</scope>
    <source>
        <strain evidence="4">SB0675_bin_29</strain>
    </source>
</reference>
<evidence type="ECO:0000256" key="2">
    <source>
        <dbReference type="ARBA" id="ARBA00023235"/>
    </source>
</evidence>
<feature type="active site" description="Proton acceptor" evidence="3">
    <location>
        <position position="110"/>
    </location>
</feature>
<comment type="similarity">
    <text evidence="3">Belongs to the ribose 5-phosphate isomerase family.</text>
</comment>